<dbReference type="Pfam" id="PF03842">
    <property type="entry name" value="Silic_transp"/>
    <property type="match status" value="1"/>
</dbReference>
<name>A0A1D8RAD7_9EUKA</name>
<feature type="transmembrane region" description="Helical" evidence="1">
    <location>
        <begin position="456"/>
        <end position="476"/>
    </location>
</feature>
<gene>
    <name evidence="2" type="primary">SITbeta</name>
</gene>
<feature type="transmembrane region" description="Helical" evidence="1">
    <location>
        <begin position="315"/>
        <end position="338"/>
    </location>
</feature>
<dbReference type="AlphaFoldDB" id="A0A1D8RAD7"/>
<keyword evidence="1" id="KW-0812">Transmembrane</keyword>
<keyword evidence="1" id="KW-1133">Transmembrane helix</keyword>
<accession>A0A1D8RAD7</accession>
<proteinExistence type="evidence at transcript level"/>
<sequence length="573" mass="63154">MGGAKKPGAAEGHDFASRVDNPAGLDLLLPPPGPAVLTTSLNPRHVTLEFEGDGRQSSSCERLVGHELETALSEDPHPPAKEHMLVLAYRKCSYVWSTAVLVFSLVIVYYGIGAEWNNPPWDQGSTHPVFESCLFSILLFWVCILEGAQVSIVGLQSVPIETFRLTHPQSYRCCKLVHAGPNVERFIVGRQFLLLFIVFIISRIGGAGVLPEENFYIGDWRWNSEATQFFWVNSVLLLIVIIVPILVAQLLAADKMLAFLELSFAPYYTVVLPSLALEAVGITHAAYVLKELFVWLSGVEVDENDPKRMHKNKWYYVRCFFSVSLVIFSGVFVFKGLFAGQTGATNGVGWDKLPGWAAFLLTLFFLFVIGCCEGFQIAAVSLAKLPSSDFKTKAPIAYQTTQILFAGRNMQAFLVGRQVFVAMMMVLLAKVTGYAGRDGELVEGDDWGMGSDFNEILLQTGILGAVFVVNVGQLSFRMAASSFPVLFINNFVLRALLRVALVVEATGIVNACWPLTWGIDRLLQLKPDPVSGELATVSPQARKGPSLDKGVAEDVHYFSGWEYVGHTYKVSYI</sequence>
<evidence type="ECO:0000256" key="1">
    <source>
        <dbReference type="SAM" id="Phobius"/>
    </source>
</evidence>
<reference evidence="2" key="1">
    <citation type="journal article" date="2016" name="Mol. Biol. Evol.">
        <title>The Evolution of Silicon Transport in Eukaryotes.</title>
        <authorList>
            <person name="Marron A.O."/>
            <person name="Ratcliffe S."/>
            <person name="Wheeler G.L."/>
            <person name="Goldstein R.E."/>
            <person name="King N."/>
            <person name="Not F."/>
            <person name="de Vargas C."/>
            <person name="Richter D.J."/>
        </authorList>
    </citation>
    <scope>NUCLEOTIDE SEQUENCE</scope>
    <source>
        <strain evidence="2">ATCC PRA-387</strain>
    </source>
</reference>
<protein>
    <submittedName>
        <fullName evidence="2">Silicon transporter beta</fullName>
    </submittedName>
</protein>
<feature type="transmembrane region" description="Helical" evidence="1">
    <location>
        <begin position="94"/>
        <end position="114"/>
    </location>
</feature>
<organism evidence="2">
    <name type="scientific">Acanthoeca spectabilis</name>
    <dbReference type="NCBI Taxonomy" id="81533"/>
    <lineage>
        <taxon>Eukaryota</taxon>
        <taxon>Choanoflagellata</taxon>
        <taxon>Acanthoecida</taxon>
        <taxon>Acanthoecidae</taxon>
        <taxon>Acanthoeca</taxon>
    </lineage>
</organism>
<feature type="transmembrane region" description="Helical" evidence="1">
    <location>
        <begin position="230"/>
        <end position="252"/>
    </location>
</feature>
<keyword evidence="1" id="KW-0472">Membrane</keyword>
<feature type="transmembrane region" description="Helical" evidence="1">
    <location>
        <begin position="419"/>
        <end position="436"/>
    </location>
</feature>
<dbReference type="GO" id="GO:0015708">
    <property type="term" value="P:silicic acid import across plasma membrane"/>
    <property type="evidence" value="ECO:0007669"/>
    <property type="project" value="InterPro"/>
</dbReference>
<evidence type="ECO:0000313" key="2">
    <source>
        <dbReference type="EMBL" id="AOW69263.1"/>
    </source>
</evidence>
<feature type="transmembrane region" description="Helical" evidence="1">
    <location>
        <begin position="192"/>
        <end position="210"/>
    </location>
</feature>
<dbReference type="InterPro" id="IPR004693">
    <property type="entry name" value="Silicon_transpt"/>
</dbReference>
<dbReference type="EMBL" id="KU821736">
    <property type="protein sequence ID" value="AOW69263.1"/>
    <property type="molecule type" value="mRNA"/>
</dbReference>
<feature type="transmembrane region" description="Helical" evidence="1">
    <location>
        <begin position="358"/>
        <end position="383"/>
    </location>
</feature>